<dbReference type="EMBL" id="JAVBVO010000003">
    <property type="protein sequence ID" value="MDZ5759241.1"/>
    <property type="molecule type" value="Genomic_DNA"/>
</dbReference>
<dbReference type="InterPro" id="IPR048477">
    <property type="entry name" value="YceM-like_C"/>
</dbReference>
<dbReference type="Gene3D" id="3.40.50.720">
    <property type="entry name" value="NAD(P)-binding Rossmann-like Domain"/>
    <property type="match status" value="1"/>
</dbReference>
<accession>A0AAW9K3D4</accession>
<evidence type="ECO:0000313" key="3">
    <source>
        <dbReference type="EMBL" id="MDZ5759241.1"/>
    </source>
</evidence>
<feature type="domain" description="Gfo/Idh/MocA-like oxidoreductase N-terminal" evidence="1">
    <location>
        <begin position="3"/>
        <end position="120"/>
    </location>
</feature>
<reference evidence="3" key="1">
    <citation type="submission" date="2023-08" db="EMBL/GenBank/DDBJ databases">
        <title>Genomic characterization of piscicolin 126 produced by Carnobacterium maltaromaticum CM22 strain isolated from salmon (Salmo salar).</title>
        <authorList>
            <person name="Gonzalez-Gragera E."/>
            <person name="Garcia-Lopez J.D."/>
            <person name="Teso-Perez C."/>
            <person name="Gimenez-Hernandez I."/>
            <person name="Peralta-Sanchez J.M."/>
            <person name="Valdivia E."/>
            <person name="Montalban-Lopez M."/>
            <person name="Martin-Platero A.M."/>
            <person name="Banos A."/>
            <person name="Martinez-Bueno M."/>
        </authorList>
    </citation>
    <scope>NUCLEOTIDE SEQUENCE</scope>
    <source>
        <strain evidence="3">CM22</strain>
    </source>
</reference>
<name>A0AAW9K3D4_CARML</name>
<dbReference type="InterPro" id="IPR000683">
    <property type="entry name" value="Gfo/Idh/MocA-like_OxRdtase_N"/>
</dbReference>
<dbReference type="PANTHER" id="PTHR43708:SF4">
    <property type="entry name" value="OXIDOREDUCTASE YCEM-RELATED"/>
    <property type="match status" value="1"/>
</dbReference>
<gene>
    <name evidence="3" type="ORF">RAK27_11270</name>
</gene>
<dbReference type="AlphaFoldDB" id="A0AAW9K3D4"/>
<organism evidence="3 4">
    <name type="scientific">Carnobacterium maltaromaticum</name>
    <name type="common">Carnobacterium piscicola</name>
    <dbReference type="NCBI Taxonomy" id="2751"/>
    <lineage>
        <taxon>Bacteria</taxon>
        <taxon>Bacillati</taxon>
        <taxon>Bacillota</taxon>
        <taxon>Bacilli</taxon>
        <taxon>Lactobacillales</taxon>
        <taxon>Carnobacteriaceae</taxon>
        <taxon>Carnobacterium</taxon>
    </lineage>
</organism>
<dbReference type="Pfam" id="PF01408">
    <property type="entry name" value="GFO_IDH_MocA"/>
    <property type="match status" value="1"/>
</dbReference>
<evidence type="ECO:0000259" key="1">
    <source>
        <dbReference type="Pfam" id="PF01408"/>
    </source>
</evidence>
<dbReference type="PANTHER" id="PTHR43708">
    <property type="entry name" value="CONSERVED EXPRESSED OXIDOREDUCTASE (EUROFUNG)"/>
    <property type="match status" value="1"/>
</dbReference>
<feature type="domain" description="YceM-like C-terminal" evidence="2">
    <location>
        <begin position="127"/>
        <end position="238"/>
    </location>
</feature>
<dbReference type="Gene3D" id="3.30.360.10">
    <property type="entry name" value="Dihydrodipicolinate Reductase, domain 2"/>
    <property type="match status" value="1"/>
</dbReference>
<dbReference type="Pfam" id="PF21378">
    <property type="entry name" value="YceM-like_C"/>
    <property type="match status" value="1"/>
</dbReference>
<proteinExistence type="predicted"/>
<dbReference type="SUPFAM" id="SSF55347">
    <property type="entry name" value="Glyceraldehyde-3-phosphate dehydrogenase-like, C-terminal domain"/>
    <property type="match status" value="1"/>
</dbReference>
<dbReference type="RefSeq" id="WP_322809119.1">
    <property type="nucleotide sequence ID" value="NZ_JAVBVO010000003.1"/>
</dbReference>
<sequence>MKKIGIIGLGGISQKAYLPVMMAMGQEVEWHLYTRNQERLTEISQQYRVEHTYPSIEALIESGITAVFVHTATETHGAIIRQLLEHNLHVYVDKPISENIAEVKELIQLAESKNLQLVTGFNRRFAPMVQKLKAVPNKNMVFVQKNKENGDGSVERGIYDMFIHVLDTATYLLDEPILKSSYHLVEEKGQLKNCIMQLITASTVCVASMNYVSGANSEVMEVMSPTGTHRVLNLTEYSSNELGKETIQHFGDWTPTLEKRGFAPLIREFISGLSTGEQPVSTESAYISHQLCHQIVMGDIKHTL</sequence>
<dbReference type="SUPFAM" id="SSF51735">
    <property type="entry name" value="NAD(P)-binding Rossmann-fold domains"/>
    <property type="match status" value="1"/>
</dbReference>
<evidence type="ECO:0000259" key="2">
    <source>
        <dbReference type="Pfam" id="PF21378"/>
    </source>
</evidence>
<dbReference type="GO" id="GO:0000166">
    <property type="term" value="F:nucleotide binding"/>
    <property type="evidence" value="ECO:0007669"/>
    <property type="project" value="InterPro"/>
</dbReference>
<comment type="caution">
    <text evidence="3">The sequence shown here is derived from an EMBL/GenBank/DDBJ whole genome shotgun (WGS) entry which is preliminary data.</text>
</comment>
<protein>
    <submittedName>
        <fullName evidence="3">Gfo/Idh/MocA family oxidoreductase</fullName>
    </submittedName>
</protein>
<dbReference type="Proteomes" id="UP001290462">
    <property type="component" value="Unassembled WGS sequence"/>
</dbReference>
<dbReference type="InterPro" id="IPR051317">
    <property type="entry name" value="Gfo/Idh/MocA_oxidoreduct"/>
</dbReference>
<dbReference type="InterPro" id="IPR036291">
    <property type="entry name" value="NAD(P)-bd_dom_sf"/>
</dbReference>
<evidence type="ECO:0000313" key="4">
    <source>
        <dbReference type="Proteomes" id="UP001290462"/>
    </source>
</evidence>